<geneLocation type="plasmid" evidence="1 2">
    <name>pREB4</name>
</geneLocation>
<gene>
    <name evidence="1" type="ordered locus">AM1_D0052</name>
</gene>
<dbReference type="HOGENOM" id="CLU_1830705_0_0_3"/>
<evidence type="ECO:0000313" key="2">
    <source>
        <dbReference type="Proteomes" id="UP000000268"/>
    </source>
</evidence>
<keyword evidence="2" id="KW-1185">Reference proteome</keyword>
<dbReference type="EMBL" id="CP000841">
    <property type="protein sequence ID" value="ABW32549.1"/>
    <property type="molecule type" value="Genomic_DNA"/>
</dbReference>
<proteinExistence type="predicted"/>
<dbReference type="RefSeq" id="WP_012167816.1">
    <property type="nucleotide sequence ID" value="NC_009929.1"/>
</dbReference>
<reference evidence="1 2" key="1">
    <citation type="journal article" date="2008" name="Proc. Natl. Acad. Sci. U.S.A.">
        <title>Niche adaptation and genome expansion in the chlorophyll d-producing cyanobacterium Acaryochloris marina.</title>
        <authorList>
            <person name="Swingley W.D."/>
            <person name="Chen M."/>
            <person name="Cheung P.C."/>
            <person name="Conrad A.L."/>
            <person name="Dejesa L.C."/>
            <person name="Hao J."/>
            <person name="Honchak B.M."/>
            <person name="Karbach L.E."/>
            <person name="Kurdoglu A."/>
            <person name="Lahiri S."/>
            <person name="Mastrian S.D."/>
            <person name="Miyashita H."/>
            <person name="Page L."/>
            <person name="Ramakrishna P."/>
            <person name="Satoh S."/>
            <person name="Sattley W.M."/>
            <person name="Shimada Y."/>
            <person name="Taylor H.L."/>
            <person name="Tomo T."/>
            <person name="Tsuchiya T."/>
            <person name="Wang Z.T."/>
            <person name="Raymond J."/>
            <person name="Mimuro M."/>
            <person name="Blankenship R.E."/>
            <person name="Touchman J.W."/>
        </authorList>
    </citation>
    <scope>NUCLEOTIDE SEQUENCE [LARGE SCALE GENOMIC DNA]</scope>
    <source>
        <strain evidence="2">MBIC 11017</strain>
        <plasmid evidence="2">Plasmid pREB4</plasmid>
    </source>
</reference>
<dbReference type="Proteomes" id="UP000000268">
    <property type="component" value="Plasmid pREB4"/>
</dbReference>
<evidence type="ECO:0000313" key="1">
    <source>
        <dbReference type="EMBL" id="ABW32549.1"/>
    </source>
</evidence>
<protein>
    <submittedName>
        <fullName evidence="1">Uncharacterized protein</fullName>
    </submittedName>
</protein>
<name>A8ZNG3_ACAM1</name>
<dbReference type="AlphaFoldDB" id="A8ZNG3"/>
<organism evidence="1 2">
    <name type="scientific">Acaryochloris marina (strain MBIC 11017)</name>
    <dbReference type="NCBI Taxonomy" id="329726"/>
    <lineage>
        <taxon>Bacteria</taxon>
        <taxon>Bacillati</taxon>
        <taxon>Cyanobacteriota</taxon>
        <taxon>Cyanophyceae</taxon>
        <taxon>Acaryochloridales</taxon>
        <taxon>Acaryochloridaceae</taxon>
        <taxon>Acaryochloris</taxon>
    </lineage>
</organism>
<accession>A8ZNG3</accession>
<keyword evidence="1" id="KW-0614">Plasmid</keyword>
<sequence length="140" mass="15432">MTEPTESQLQFTELQLQALQSLGLSTPDLYAQYPNSHHNAIETIEQRGTEVLPKDTVINEMQIYYGDVAYVAAVTYRGGKLVGFDPVAYAQPADNECVSYRINGVWAYIQVAGQTLLDLIGEIELPPMPTEQDLLALVAA</sequence>
<dbReference type="KEGG" id="amr:AM1_D0052"/>